<gene>
    <name evidence="1" type="ORF">J3U88_00015</name>
</gene>
<dbReference type="AlphaFoldDB" id="A0A8J7PY50"/>
<dbReference type="EMBL" id="JAFREP010000001">
    <property type="protein sequence ID" value="MBO1316822.1"/>
    <property type="molecule type" value="Genomic_DNA"/>
</dbReference>
<proteinExistence type="predicted"/>
<name>A0A8J7PY50_9BACT</name>
<protein>
    <submittedName>
        <fullName evidence="1">Uncharacterized protein</fullName>
    </submittedName>
</protein>
<organism evidence="1 2">
    <name type="scientific">Acanthopleuribacter pedis</name>
    <dbReference type="NCBI Taxonomy" id="442870"/>
    <lineage>
        <taxon>Bacteria</taxon>
        <taxon>Pseudomonadati</taxon>
        <taxon>Acidobacteriota</taxon>
        <taxon>Holophagae</taxon>
        <taxon>Acanthopleuribacterales</taxon>
        <taxon>Acanthopleuribacteraceae</taxon>
        <taxon>Acanthopleuribacter</taxon>
    </lineage>
</organism>
<evidence type="ECO:0000313" key="1">
    <source>
        <dbReference type="EMBL" id="MBO1316822.1"/>
    </source>
</evidence>
<dbReference type="Proteomes" id="UP000664417">
    <property type="component" value="Unassembled WGS sequence"/>
</dbReference>
<reference evidence="1" key="1">
    <citation type="submission" date="2021-03" db="EMBL/GenBank/DDBJ databases">
        <authorList>
            <person name="Wang G."/>
        </authorList>
    </citation>
    <scope>NUCLEOTIDE SEQUENCE</scope>
    <source>
        <strain evidence="1">KCTC 12899</strain>
    </source>
</reference>
<accession>A0A8J7PY50</accession>
<dbReference type="RefSeq" id="WP_207856058.1">
    <property type="nucleotide sequence ID" value="NZ_JAFREP010000001.1"/>
</dbReference>
<evidence type="ECO:0000313" key="2">
    <source>
        <dbReference type="Proteomes" id="UP000664417"/>
    </source>
</evidence>
<sequence length="60" mass="6722">MRDNIEELISKLDGSDSEREIVDRLKRILAKDLERNGLEKAEAHPLGAVSIFTGRCSPEV</sequence>
<comment type="caution">
    <text evidence="1">The sequence shown here is derived from an EMBL/GenBank/DDBJ whole genome shotgun (WGS) entry which is preliminary data.</text>
</comment>
<keyword evidence="2" id="KW-1185">Reference proteome</keyword>